<dbReference type="PROSITE" id="PS01186">
    <property type="entry name" value="EGF_2"/>
    <property type="match status" value="1"/>
</dbReference>
<gene>
    <name evidence="6" type="ORF">BSL78_26770</name>
</gene>
<feature type="domain" description="Fibrinogen C-terminal" evidence="5">
    <location>
        <begin position="334"/>
        <end position="560"/>
    </location>
</feature>
<evidence type="ECO:0000256" key="1">
    <source>
        <dbReference type="ARBA" id="ARBA00022536"/>
    </source>
</evidence>
<dbReference type="SMART" id="SM00186">
    <property type="entry name" value="FBG"/>
    <property type="match status" value="1"/>
</dbReference>
<dbReference type="InterPro" id="IPR014716">
    <property type="entry name" value="Fibrinogen_a/b/g_C_1"/>
</dbReference>
<evidence type="ECO:0000256" key="4">
    <source>
        <dbReference type="SAM" id="SignalP"/>
    </source>
</evidence>
<dbReference type="Gene3D" id="2.10.25.10">
    <property type="entry name" value="Laminin"/>
    <property type="match status" value="1"/>
</dbReference>
<keyword evidence="2" id="KW-1015">Disulfide bond</keyword>
<evidence type="ECO:0000313" key="6">
    <source>
        <dbReference type="EMBL" id="PIK36397.1"/>
    </source>
</evidence>
<feature type="compositionally biased region" description="Low complexity" evidence="3">
    <location>
        <begin position="224"/>
        <end position="244"/>
    </location>
</feature>
<proteinExistence type="predicted"/>
<keyword evidence="7" id="KW-1185">Reference proteome</keyword>
<dbReference type="FunFam" id="3.90.215.10:FF:000001">
    <property type="entry name" value="Tenascin isoform 1"/>
    <property type="match status" value="1"/>
</dbReference>
<dbReference type="GO" id="GO:0005615">
    <property type="term" value="C:extracellular space"/>
    <property type="evidence" value="ECO:0007669"/>
    <property type="project" value="TreeGrafter"/>
</dbReference>
<evidence type="ECO:0000256" key="2">
    <source>
        <dbReference type="ARBA" id="ARBA00023157"/>
    </source>
</evidence>
<feature type="compositionally biased region" description="Polar residues" evidence="3">
    <location>
        <begin position="90"/>
        <end position="104"/>
    </location>
</feature>
<dbReference type="InterPro" id="IPR020837">
    <property type="entry name" value="Fibrinogen_CS"/>
</dbReference>
<evidence type="ECO:0000259" key="5">
    <source>
        <dbReference type="PROSITE" id="PS51406"/>
    </source>
</evidence>
<feature type="region of interest" description="Disordered" evidence="3">
    <location>
        <begin position="42"/>
        <end position="244"/>
    </location>
</feature>
<feature type="compositionally biased region" description="Low complexity" evidence="3">
    <location>
        <begin position="105"/>
        <end position="115"/>
    </location>
</feature>
<dbReference type="NCBIfam" id="NF040941">
    <property type="entry name" value="GGGWT_bact"/>
    <property type="match status" value="1"/>
</dbReference>
<feature type="compositionally biased region" description="Polar residues" evidence="3">
    <location>
        <begin position="160"/>
        <end position="188"/>
    </location>
</feature>
<organism evidence="6 7">
    <name type="scientific">Stichopus japonicus</name>
    <name type="common">Sea cucumber</name>
    <dbReference type="NCBI Taxonomy" id="307972"/>
    <lineage>
        <taxon>Eukaryota</taxon>
        <taxon>Metazoa</taxon>
        <taxon>Echinodermata</taxon>
        <taxon>Eleutherozoa</taxon>
        <taxon>Echinozoa</taxon>
        <taxon>Holothuroidea</taxon>
        <taxon>Aspidochirotacea</taxon>
        <taxon>Aspidochirotida</taxon>
        <taxon>Stichopodidae</taxon>
        <taxon>Apostichopus</taxon>
    </lineage>
</organism>
<protein>
    <recommendedName>
        <fullName evidence="5">Fibrinogen C-terminal domain-containing protein</fullName>
    </recommendedName>
</protein>
<dbReference type="InterPro" id="IPR024731">
    <property type="entry name" value="NELL2-like_EGF"/>
</dbReference>
<dbReference type="Pfam" id="PF12947">
    <property type="entry name" value="EGF_3"/>
    <property type="match status" value="1"/>
</dbReference>
<dbReference type="Pfam" id="PF00147">
    <property type="entry name" value="Fibrinogen_C"/>
    <property type="match status" value="1"/>
</dbReference>
<dbReference type="PROSITE" id="PS51406">
    <property type="entry name" value="FIBRINOGEN_C_2"/>
    <property type="match status" value="1"/>
</dbReference>
<feature type="compositionally biased region" description="Polar residues" evidence="3">
    <location>
        <begin position="116"/>
        <end position="130"/>
    </location>
</feature>
<reference evidence="6 7" key="1">
    <citation type="journal article" date="2017" name="PLoS Biol.">
        <title>The sea cucumber genome provides insights into morphological evolution and visceral regeneration.</title>
        <authorList>
            <person name="Zhang X."/>
            <person name="Sun L."/>
            <person name="Yuan J."/>
            <person name="Sun Y."/>
            <person name="Gao Y."/>
            <person name="Zhang L."/>
            <person name="Li S."/>
            <person name="Dai H."/>
            <person name="Hamel J.F."/>
            <person name="Liu C."/>
            <person name="Yu Y."/>
            <person name="Liu S."/>
            <person name="Lin W."/>
            <person name="Guo K."/>
            <person name="Jin S."/>
            <person name="Xu P."/>
            <person name="Storey K.B."/>
            <person name="Huan P."/>
            <person name="Zhang T."/>
            <person name="Zhou Y."/>
            <person name="Zhang J."/>
            <person name="Lin C."/>
            <person name="Li X."/>
            <person name="Xing L."/>
            <person name="Huo D."/>
            <person name="Sun M."/>
            <person name="Wang L."/>
            <person name="Mercier A."/>
            <person name="Li F."/>
            <person name="Yang H."/>
            <person name="Xiang J."/>
        </authorList>
    </citation>
    <scope>NUCLEOTIDE SEQUENCE [LARGE SCALE GENOMIC DNA]</scope>
    <source>
        <strain evidence="6">Shaxun</strain>
        <tissue evidence="6">Muscle</tissue>
    </source>
</reference>
<sequence>MTKTKMLQSLLLLIFLDVVQAGKLCDFAKKFPCKGKHCLSYEEEDDTTMKSTSSSPNEALSSSPGNTVSSSDTTGQGTSSSPNEALSSSPGNTVSSSDNTGQGTSSSPNEALSSSPGNTVSSSDTIGQGTSSSPNEALSSSPGNTVSSSDTTGQGTSSSPNEALSSLPGSTVSSDDTIGQQSTSSTPNEALPSLPGSTVSSDDPIGQQSTSSTPNEALPSLPGSTVSSDDTSPSPSDTTVSPSPTVCQLDELRCYNEDHQMVCSAPENCTCQLTSVNASISAGGFYVNSNCTKRAHCINGNVTWDGEYNCSPNAQCEEQSNVRQCYCKAGYHGDGQTCEFPDCKGVNDSGHITSGIYTIKPTNWPGPPFTVYCNMTDGGGWTVFQRRVNGSVDFYRNWLSYKEGFGELDHEFWLGNDKLYYLTNQGNYTLRIDLVDRAGNPYYAEYDLFRINDENDNYRLSGLGTFNGTAVGDSLRSHYKREFSTYDRDNDVNANNCAETRHGAWWYGYCCHSNLNGNYHANLVPATVVCCGEESTVCWKSLPGPDHNIQYTEMKIREIL</sequence>
<dbReference type="PROSITE" id="PS00514">
    <property type="entry name" value="FIBRINOGEN_C_1"/>
    <property type="match status" value="1"/>
</dbReference>
<dbReference type="Proteomes" id="UP000230750">
    <property type="component" value="Unassembled WGS sequence"/>
</dbReference>
<dbReference type="AlphaFoldDB" id="A0A2G8JKY4"/>
<dbReference type="SUPFAM" id="SSF56496">
    <property type="entry name" value="Fibrinogen C-terminal domain-like"/>
    <property type="match status" value="1"/>
</dbReference>
<evidence type="ECO:0000313" key="7">
    <source>
        <dbReference type="Proteomes" id="UP000230750"/>
    </source>
</evidence>
<dbReference type="InterPro" id="IPR036056">
    <property type="entry name" value="Fibrinogen-like_C"/>
</dbReference>
<feature type="compositionally biased region" description="Polar residues" evidence="3">
    <location>
        <begin position="195"/>
        <end position="215"/>
    </location>
</feature>
<keyword evidence="4" id="KW-0732">Signal</keyword>
<dbReference type="PANTHER" id="PTHR19143">
    <property type="entry name" value="FIBRINOGEN/TENASCIN/ANGIOPOEITIN"/>
    <property type="match status" value="1"/>
</dbReference>
<feature type="signal peptide" evidence="4">
    <location>
        <begin position="1"/>
        <end position="21"/>
    </location>
</feature>
<evidence type="ECO:0000256" key="3">
    <source>
        <dbReference type="SAM" id="MobiDB-lite"/>
    </source>
</evidence>
<dbReference type="EMBL" id="MRZV01001682">
    <property type="protein sequence ID" value="PIK36397.1"/>
    <property type="molecule type" value="Genomic_DNA"/>
</dbReference>
<feature type="compositionally biased region" description="Low complexity" evidence="3">
    <location>
        <begin position="131"/>
        <end position="159"/>
    </location>
</feature>
<dbReference type="Gene3D" id="3.90.215.10">
    <property type="entry name" value="Gamma Fibrinogen, chain A, domain 1"/>
    <property type="match status" value="1"/>
</dbReference>
<accession>A0A2G8JKY4</accession>
<name>A0A2G8JKY4_STIJA</name>
<dbReference type="InterPro" id="IPR002181">
    <property type="entry name" value="Fibrinogen_a/b/g_C_dom"/>
</dbReference>
<keyword evidence="1" id="KW-0245">EGF-like domain</keyword>
<comment type="caution">
    <text evidence="6">The sequence shown here is derived from an EMBL/GenBank/DDBJ whole genome shotgun (WGS) entry which is preliminary data.</text>
</comment>
<dbReference type="InterPro" id="IPR050373">
    <property type="entry name" value="Fibrinogen_C-term_domain"/>
</dbReference>
<feature type="compositionally biased region" description="Low complexity" evidence="3">
    <location>
        <begin position="51"/>
        <end position="89"/>
    </location>
</feature>
<dbReference type="InterPro" id="IPR000742">
    <property type="entry name" value="EGF"/>
</dbReference>
<dbReference type="CDD" id="cd00087">
    <property type="entry name" value="FReD"/>
    <property type="match status" value="1"/>
</dbReference>
<feature type="chain" id="PRO_5013930072" description="Fibrinogen C-terminal domain-containing protein" evidence="4">
    <location>
        <begin position="22"/>
        <end position="560"/>
    </location>
</feature>